<name>A0ACC2K3N8_PERAE</name>
<protein>
    <submittedName>
        <fullName evidence="1">Uncharacterized protein</fullName>
    </submittedName>
</protein>
<dbReference type="EMBL" id="CM056820">
    <property type="protein sequence ID" value="KAJ8615706.1"/>
    <property type="molecule type" value="Genomic_DNA"/>
</dbReference>
<organism evidence="1 2">
    <name type="scientific">Persea americana</name>
    <name type="common">Avocado</name>
    <dbReference type="NCBI Taxonomy" id="3435"/>
    <lineage>
        <taxon>Eukaryota</taxon>
        <taxon>Viridiplantae</taxon>
        <taxon>Streptophyta</taxon>
        <taxon>Embryophyta</taxon>
        <taxon>Tracheophyta</taxon>
        <taxon>Spermatophyta</taxon>
        <taxon>Magnoliopsida</taxon>
        <taxon>Magnoliidae</taxon>
        <taxon>Laurales</taxon>
        <taxon>Lauraceae</taxon>
        <taxon>Persea</taxon>
    </lineage>
</organism>
<sequence>MNSQHQEYHEEVDFSNFMLLVDVCCQKAEEISDRWKVFRKRKRTKFLPSLLASKLNANPNSNPKKDEESLHVIPLPLPPPLSEDNKFAKGVATNQPASESKKRKQSNHDQEESRNNTIEKATATTQSKSKIKREPAHDDDQEPPVQKKKIIERPAVTPIWVEQVASTQLHNAQPPVWLCGKELTVTDAKKHHNRFFIPKTGVENLFQELTQGEKKMVPNGIPVIGLDEDGRVWNLELKLWPGVKQHVLSKRWIDLVQANHLKGKDEIQVWFCRYGRDRKFCFLIGRK</sequence>
<keyword evidence="2" id="KW-1185">Reference proteome</keyword>
<accession>A0ACC2K3N8</accession>
<comment type="caution">
    <text evidence="1">The sequence shown here is derived from an EMBL/GenBank/DDBJ whole genome shotgun (WGS) entry which is preliminary data.</text>
</comment>
<dbReference type="Proteomes" id="UP001234297">
    <property type="component" value="Chromosome 12"/>
</dbReference>
<evidence type="ECO:0000313" key="2">
    <source>
        <dbReference type="Proteomes" id="UP001234297"/>
    </source>
</evidence>
<evidence type="ECO:0000313" key="1">
    <source>
        <dbReference type="EMBL" id="KAJ8615706.1"/>
    </source>
</evidence>
<reference evidence="1 2" key="1">
    <citation type="journal article" date="2022" name="Hortic Res">
        <title>A haplotype resolved chromosomal level avocado genome allows analysis of novel avocado genes.</title>
        <authorList>
            <person name="Nath O."/>
            <person name="Fletcher S.J."/>
            <person name="Hayward A."/>
            <person name="Shaw L.M."/>
            <person name="Masouleh A.K."/>
            <person name="Furtado A."/>
            <person name="Henry R.J."/>
            <person name="Mitter N."/>
        </authorList>
    </citation>
    <scope>NUCLEOTIDE SEQUENCE [LARGE SCALE GENOMIC DNA]</scope>
    <source>
        <strain evidence="2">cv. Hass</strain>
    </source>
</reference>
<proteinExistence type="predicted"/>
<gene>
    <name evidence="1" type="ORF">MRB53_035078</name>
</gene>